<evidence type="ECO:0000256" key="2">
    <source>
        <dbReference type="ARBA" id="ARBA00006824"/>
    </source>
</evidence>
<evidence type="ECO:0000256" key="6">
    <source>
        <dbReference type="RuleBase" id="RU363053"/>
    </source>
</evidence>
<dbReference type="PANTHER" id="PTHR11266">
    <property type="entry name" value="PEROXISOMAL MEMBRANE PROTEIN 2, PXMP2 MPV17"/>
    <property type="match status" value="1"/>
</dbReference>
<evidence type="ECO:0000256" key="3">
    <source>
        <dbReference type="ARBA" id="ARBA00022692"/>
    </source>
</evidence>
<comment type="caution">
    <text evidence="7">The sequence shown here is derived from an EMBL/GenBank/DDBJ whole genome shotgun (WGS) entry which is preliminary data.</text>
</comment>
<dbReference type="OrthoDB" id="860at2759"/>
<keyword evidence="8" id="KW-1185">Reference proteome</keyword>
<accession>A0A9P6AY85</accession>
<keyword evidence="3 6" id="KW-0812">Transmembrane</keyword>
<evidence type="ECO:0000256" key="4">
    <source>
        <dbReference type="ARBA" id="ARBA00022989"/>
    </source>
</evidence>
<evidence type="ECO:0000256" key="1">
    <source>
        <dbReference type="ARBA" id="ARBA00004141"/>
    </source>
</evidence>
<feature type="transmembrane region" description="Helical" evidence="6">
    <location>
        <begin position="151"/>
        <end position="170"/>
    </location>
</feature>
<dbReference type="PANTHER" id="PTHR11266:SF93">
    <property type="entry name" value="INTEGRAL MEMBRANE PROTEIN 25D9-6"/>
    <property type="match status" value="1"/>
</dbReference>
<evidence type="ECO:0000313" key="8">
    <source>
        <dbReference type="Proteomes" id="UP000886523"/>
    </source>
</evidence>
<name>A0A9P6AY85_9AGAM</name>
<evidence type="ECO:0000313" key="7">
    <source>
        <dbReference type="EMBL" id="KAF9514070.1"/>
    </source>
</evidence>
<dbReference type="Proteomes" id="UP000886523">
    <property type="component" value="Unassembled WGS sequence"/>
</dbReference>
<feature type="transmembrane region" description="Helical" evidence="6">
    <location>
        <begin position="73"/>
        <end position="92"/>
    </location>
</feature>
<protein>
    <submittedName>
        <fullName evidence="7">Uncharacterized protein</fullName>
    </submittedName>
</protein>
<dbReference type="EMBL" id="MU128965">
    <property type="protein sequence ID" value="KAF9514070.1"/>
    <property type="molecule type" value="Genomic_DNA"/>
</dbReference>
<comment type="similarity">
    <text evidence="2 6">Belongs to the peroxisomal membrane protein PXMP2/4 family.</text>
</comment>
<proteinExistence type="inferred from homology"/>
<organism evidence="7 8">
    <name type="scientific">Hydnum rufescens UP504</name>
    <dbReference type="NCBI Taxonomy" id="1448309"/>
    <lineage>
        <taxon>Eukaryota</taxon>
        <taxon>Fungi</taxon>
        <taxon>Dikarya</taxon>
        <taxon>Basidiomycota</taxon>
        <taxon>Agaricomycotina</taxon>
        <taxon>Agaricomycetes</taxon>
        <taxon>Cantharellales</taxon>
        <taxon>Hydnaceae</taxon>
        <taxon>Hydnum</taxon>
    </lineage>
</organism>
<gene>
    <name evidence="7" type="ORF">BS47DRAFT_1317069</name>
</gene>
<keyword evidence="4 6" id="KW-1133">Transmembrane helix</keyword>
<dbReference type="InterPro" id="IPR007248">
    <property type="entry name" value="Mpv17_PMP22"/>
</dbReference>
<evidence type="ECO:0000256" key="5">
    <source>
        <dbReference type="ARBA" id="ARBA00023136"/>
    </source>
</evidence>
<feature type="transmembrane region" description="Helical" evidence="6">
    <location>
        <begin position="176"/>
        <end position="194"/>
    </location>
</feature>
<feature type="transmembrane region" description="Helical" evidence="6">
    <location>
        <begin position="104"/>
        <end position="131"/>
    </location>
</feature>
<dbReference type="AlphaFoldDB" id="A0A9P6AY85"/>
<sequence>MSQKNIPPLLASYLASLAARPIYTKAVTSGSLLFVQEVLANHLAGVQLRSGKASPVYTRALSAAKIDLRAFKLAIYGFLVGGPLSHVLVSALQKAFEGKDTPLYKILFLIANNVLVAPVQTAVYLASVAVIDGAKTPSAMLRVITSRILKVLRVTWVASPFAVLIAQRFLPMEYWVVWYNLVSFTLGLVANVTAKAAKQKALAAQDKKKDEKDSAARRN</sequence>
<comment type="subcellular location">
    <subcellularLocation>
        <location evidence="1">Membrane</location>
        <topology evidence="1">Multi-pass membrane protein</topology>
    </subcellularLocation>
</comment>
<dbReference type="GO" id="GO:0005778">
    <property type="term" value="C:peroxisomal membrane"/>
    <property type="evidence" value="ECO:0007669"/>
    <property type="project" value="TreeGrafter"/>
</dbReference>
<reference evidence="7" key="1">
    <citation type="journal article" date="2020" name="Nat. Commun.">
        <title>Large-scale genome sequencing of mycorrhizal fungi provides insights into the early evolution of symbiotic traits.</title>
        <authorList>
            <person name="Miyauchi S."/>
            <person name="Kiss E."/>
            <person name="Kuo A."/>
            <person name="Drula E."/>
            <person name="Kohler A."/>
            <person name="Sanchez-Garcia M."/>
            <person name="Morin E."/>
            <person name="Andreopoulos B."/>
            <person name="Barry K.W."/>
            <person name="Bonito G."/>
            <person name="Buee M."/>
            <person name="Carver A."/>
            <person name="Chen C."/>
            <person name="Cichocki N."/>
            <person name="Clum A."/>
            <person name="Culley D."/>
            <person name="Crous P.W."/>
            <person name="Fauchery L."/>
            <person name="Girlanda M."/>
            <person name="Hayes R.D."/>
            <person name="Keri Z."/>
            <person name="LaButti K."/>
            <person name="Lipzen A."/>
            <person name="Lombard V."/>
            <person name="Magnuson J."/>
            <person name="Maillard F."/>
            <person name="Murat C."/>
            <person name="Nolan M."/>
            <person name="Ohm R.A."/>
            <person name="Pangilinan J."/>
            <person name="Pereira M.F."/>
            <person name="Perotto S."/>
            <person name="Peter M."/>
            <person name="Pfister S."/>
            <person name="Riley R."/>
            <person name="Sitrit Y."/>
            <person name="Stielow J.B."/>
            <person name="Szollosi G."/>
            <person name="Zifcakova L."/>
            <person name="Stursova M."/>
            <person name="Spatafora J.W."/>
            <person name="Tedersoo L."/>
            <person name="Vaario L.M."/>
            <person name="Yamada A."/>
            <person name="Yan M."/>
            <person name="Wang P."/>
            <person name="Xu J."/>
            <person name="Bruns T."/>
            <person name="Baldrian P."/>
            <person name="Vilgalys R."/>
            <person name="Dunand C."/>
            <person name="Henrissat B."/>
            <person name="Grigoriev I.V."/>
            <person name="Hibbett D."/>
            <person name="Nagy L.G."/>
            <person name="Martin F.M."/>
        </authorList>
    </citation>
    <scope>NUCLEOTIDE SEQUENCE</scope>
    <source>
        <strain evidence="7">UP504</strain>
    </source>
</reference>
<keyword evidence="5 6" id="KW-0472">Membrane</keyword>